<dbReference type="GO" id="GO:0005975">
    <property type="term" value="P:carbohydrate metabolic process"/>
    <property type="evidence" value="ECO:0007669"/>
    <property type="project" value="InterPro"/>
</dbReference>
<reference evidence="5" key="1">
    <citation type="journal article" date="2021" name="PeerJ">
        <title>Extensive microbial diversity within the chicken gut microbiome revealed by metagenomics and culture.</title>
        <authorList>
            <person name="Gilroy R."/>
            <person name="Ravi A."/>
            <person name="Getino M."/>
            <person name="Pursley I."/>
            <person name="Horton D.L."/>
            <person name="Alikhan N.F."/>
            <person name="Baker D."/>
            <person name="Gharbi K."/>
            <person name="Hall N."/>
            <person name="Watson M."/>
            <person name="Adriaenssens E.M."/>
            <person name="Foster-Nyarko E."/>
            <person name="Jarju S."/>
            <person name="Secka A."/>
            <person name="Antonio M."/>
            <person name="Oren A."/>
            <person name="Chaudhuri R.R."/>
            <person name="La Ragione R."/>
            <person name="Hildebrand F."/>
            <person name="Pallen M.J."/>
        </authorList>
    </citation>
    <scope>NUCLEOTIDE SEQUENCE</scope>
    <source>
        <strain evidence="5">ChiSxjej3B15-572</strain>
    </source>
</reference>
<keyword evidence="3 4" id="KW-0326">Glycosidase</keyword>
<dbReference type="InterPro" id="IPR011050">
    <property type="entry name" value="Pectin_lyase_fold/virulence"/>
</dbReference>
<evidence type="ECO:0000256" key="4">
    <source>
        <dbReference type="RuleBase" id="RU361169"/>
    </source>
</evidence>
<dbReference type="InterPro" id="IPR051801">
    <property type="entry name" value="GH28_Enzymes"/>
</dbReference>
<dbReference type="SMART" id="SM00710">
    <property type="entry name" value="PbH1"/>
    <property type="match status" value="4"/>
</dbReference>
<organism evidence="5 6">
    <name type="scientific">Candidatus Limosilactobacillus merdigallinarum</name>
    <dbReference type="NCBI Taxonomy" id="2838652"/>
    <lineage>
        <taxon>Bacteria</taxon>
        <taxon>Bacillati</taxon>
        <taxon>Bacillota</taxon>
        <taxon>Bacilli</taxon>
        <taxon>Lactobacillales</taxon>
        <taxon>Lactobacillaceae</taxon>
        <taxon>Limosilactobacillus</taxon>
    </lineage>
</organism>
<accession>A0A9D2AK38</accession>
<keyword evidence="2 4" id="KW-0378">Hydrolase</keyword>
<dbReference type="Pfam" id="PF00295">
    <property type="entry name" value="Glyco_hydro_28"/>
    <property type="match status" value="2"/>
</dbReference>
<sequence>MVNKQVKLTDYDSLQQCIDVNNHAERLEIVVPTGTYLTGPIDLRANLTITLEKGAVLKFKDDPNLYPPVWTRWEGIECYAMHPLIFAQEKNNITIQGEGVIDGAGQAWWDKFEQIKQEDRTTPRYAYEKRLAVLNPGYREQTGGGGRRSTQFLRPPLLQIWKCQHFTLKGVTLRNSPWWTFHMVYSQDIRIENVHFNNPADAINTDAMDIDSSKDVTVTGCLINVGDDGVTLKSGSGPSAQAIGIPTENVRVSHCRILSSMGGIAIGSETAAGVKNLTVNDCVFTGTQRAVRLKTRRGRGGTIQGIHLRNLKMDRCWCPVALQMYFASEVGVDEVNQILSLEPQPVTAQTPHIQDVEIEKIEATNVRCVAAFIVGLPEAKIKNVKIDDFKWQLAAANDLLPLDEAEKTGGTIHVKQRGINTINVSNLYVNGHLFN</sequence>
<proteinExistence type="inferred from homology"/>
<dbReference type="Gene3D" id="2.160.20.10">
    <property type="entry name" value="Single-stranded right-handed beta-helix, Pectin lyase-like"/>
    <property type="match status" value="1"/>
</dbReference>
<dbReference type="PANTHER" id="PTHR31339">
    <property type="entry name" value="PECTIN LYASE-RELATED"/>
    <property type="match status" value="1"/>
</dbReference>
<dbReference type="SUPFAM" id="SSF51126">
    <property type="entry name" value="Pectin lyase-like"/>
    <property type="match status" value="1"/>
</dbReference>
<dbReference type="EMBL" id="DXFH01000008">
    <property type="protein sequence ID" value="HIX35269.1"/>
    <property type="molecule type" value="Genomic_DNA"/>
</dbReference>
<evidence type="ECO:0000313" key="6">
    <source>
        <dbReference type="Proteomes" id="UP000824231"/>
    </source>
</evidence>
<dbReference type="InterPro" id="IPR000743">
    <property type="entry name" value="Glyco_hydro_28"/>
</dbReference>
<dbReference type="PANTHER" id="PTHR31339:SF9">
    <property type="entry name" value="PLASMIN AND FIBRONECTIN-BINDING PROTEIN A"/>
    <property type="match status" value="1"/>
</dbReference>
<evidence type="ECO:0000313" key="5">
    <source>
        <dbReference type="EMBL" id="HIX35269.1"/>
    </source>
</evidence>
<dbReference type="InterPro" id="IPR006626">
    <property type="entry name" value="PbH1"/>
</dbReference>
<dbReference type="GO" id="GO:0004650">
    <property type="term" value="F:polygalacturonase activity"/>
    <property type="evidence" value="ECO:0007669"/>
    <property type="project" value="InterPro"/>
</dbReference>
<name>A0A9D2AK38_9LACO</name>
<dbReference type="AlphaFoldDB" id="A0A9D2AK38"/>
<reference evidence="5" key="2">
    <citation type="submission" date="2021-04" db="EMBL/GenBank/DDBJ databases">
        <authorList>
            <person name="Gilroy R."/>
        </authorList>
    </citation>
    <scope>NUCLEOTIDE SEQUENCE</scope>
    <source>
        <strain evidence="5">ChiSxjej3B15-572</strain>
    </source>
</reference>
<dbReference type="InterPro" id="IPR012334">
    <property type="entry name" value="Pectin_lyas_fold"/>
</dbReference>
<evidence type="ECO:0000256" key="3">
    <source>
        <dbReference type="ARBA" id="ARBA00023295"/>
    </source>
</evidence>
<comment type="similarity">
    <text evidence="1 4">Belongs to the glycosyl hydrolase 28 family.</text>
</comment>
<gene>
    <name evidence="5" type="ORF">H9856_02495</name>
</gene>
<comment type="caution">
    <text evidence="5">The sequence shown here is derived from an EMBL/GenBank/DDBJ whole genome shotgun (WGS) entry which is preliminary data.</text>
</comment>
<evidence type="ECO:0000256" key="2">
    <source>
        <dbReference type="ARBA" id="ARBA00022801"/>
    </source>
</evidence>
<protein>
    <submittedName>
        <fullName evidence="5">Right-handed parallel beta-helix repeat-containing protein</fullName>
    </submittedName>
</protein>
<evidence type="ECO:0000256" key="1">
    <source>
        <dbReference type="ARBA" id="ARBA00008834"/>
    </source>
</evidence>
<dbReference type="Proteomes" id="UP000824231">
    <property type="component" value="Unassembled WGS sequence"/>
</dbReference>